<dbReference type="Gene3D" id="1.10.287.110">
    <property type="entry name" value="DnaJ domain"/>
    <property type="match status" value="1"/>
</dbReference>
<keyword evidence="10" id="KW-1185">Reference proteome</keyword>
<dbReference type="Proteomes" id="UP001458880">
    <property type="component" value="Unassembled WGS sequence"/>
</dbReference>
<comment type="caution">
    <text evidence="9">The sequence shown here is derived from an EMBL/GenBank/DDBJ whole genome shotgun (WGS) entry which is preliminary data.</text>
</comment>
<dbReference type="Gene3D" id="1.10.10.60">
    <property type="entry name" value="Homeodomain-like"/>
    <property type="match status" value="2"/>
</dbReference>
<dbReference type="InterPro" id="IPR001005">
    <property type="entry name" value="SANT/Myb"/>
</dbReference>
<dbReference type="PANTHER" id="PTHR44653:SF2">
    <property type="entry name" value="DNAJ HOMOLOG SUBFAMILY C MEMBER 1"/>
    <property type="match status" value="1"/>
</dbReference>
<keyword evidence="5 7" id="KW-0472">Membrane</keyword>
<dbReference type="Pfam" id="PF00249">
    <property type="entry name" value="Myb_DNA-binding"/>
    <property type="match status" value="1"/>
</dbReference>
<evidence type="ECO:0000313" key="10">
    <source>
        <dbReference type="Proteomes" id="UP001458880"/>
    </source>
</evidence>
<comment type="subcellular location">
    <subcellularLocation>
        <location evidence="6">Endomembrane system</location>
        <topology evidence="6">Single-pass membrane protein</topology>
    </subcellularLocation>
    <subcellularLocation>
        <location evidence="1">Nucleus</location>
    </subcellularLocation>
</comment>
<evidence type="ECO:0000313" key="9">
    <source>
        <dbReference type="EMBL" id="KAK9717955.1"/>
    </source>
</evidence>
<evidence type="ECO:0000256" key="4">
    <source>
        <dbReference type="ARBA" id="ARBA00022989"/>
    </source>
</evidence>
<dbReference type="CDD" id="cd06257">
    <property type="entry name" value="DnaJ"/>
    <property type="match status" value="1"/>
</dbReference>
<dbReference type="CDD" id="cd00167">
    <property type="entry name" value="SANT"/>
    <property type="match status" value="2"/>
</dbReference>
<evidence type="ECO:0000256" key="5">
    <source>
        <dbReference type="ARBA" id="ARBA00023136"/>
    </source>
</evidence>
<protein>
    <submittedName>
        <fullName evidence="9">Myb-like DNA-binding domain</fullName>
    </submittedName>
</protein>
<dbReference type="InterPro" id="IPR001623">
    <property type="entry name" value="DnaJ_domain"/>
</dbReference>
<dbReference type="GO" id="GO:0012505">
    <property type="term" value="C:endomembrane system"/>
    <property type="evidence" value="ECO:0007669"/>
    <property type="project" value="UniProtKB-SubCell"/>
</dbReference>
<reference evidence="9 10" key="1">
    <citation type="journal article" date="2024" name="BMC Genomics">
        <title>De novo assembly and annotation of Popillia japonica's genome with initial clues to its potential as an invasive pest.</title>
        <authorList>
            <person name="Cucini C."/>
            <person name="Boschi S."/>
            <person name="Funari R."/>
            <person name="Cardaioli E."/>
            <person name="Iannotti N."/>
            <person name="Marturano G."/>
            <person name="Paoli F."/>
            <person name="Bruttini M."/>
            <person name="Carapelli A."/>
            <person name="Frati F."/>
            <person name="Nardi F."/>
        </authorList>
    </citation>
    <scope>NUCLEOTIDE SEQUENCE [LARGE SCALE GENOMIC DNA]</scope>
    <source>
        <strain evidence="9">DMR45628</strain>
    </source>
</reference>
<dbReference type="PANTHER" id="PTHR44653">
    <property type="entry name" value="DNAJ HOMOLOG SUBFAMILY C MEMBER 1"/>
    <property type="match status" value="1"/>
</dbReference>
<sequence>MDSATVENSTPGIQYAILLTGGYRIIMILFGLIILLFSVSSCYSWDADQLEVFDVVEEVKVNFYEALNVSQDDGSAVIRSAFRRQSLLLHPDKNLEILLKENITMRKMGLLEMSIILFCIITVGQYIVAWAAYLEKKYTLEQVRGRKLKRIVATIELEKPSLKNTLPYQIPTFIYTTVISMPTFIYYFKEKTLEKIEAVTHKEEIEEEVIVEPKPVRRRKPAFVLPEGPTFETTPILSSLDNEQQTSVPLSGGLWTDDDLEQLITLVRKIPGGTPGRWELIADALRRSVSEVTYMANKMKNNGYKLPSQEEEVIEQPKVKQKTKGGKLGSEQHSSAWLQSQQKALEDALIKYPKGALERWERIAECVPNKTKEECMLRYKIRSIGFHSEYGG</sequence>
<dbReference type="GO" id="GO:0005634">
    <property type="term" value="C:nucleus"/>
    <property type="evidence" value="ECO:0007669"/>
    <property type="project" value="UniProtKB-SubCell"/>
</dbReference>
<dbReference type="Pfam" id="PF00226">
    <property type="entry name" value="DnaJ"/>
    <property type="match status" value="1"/>
</dbReference>
<evidence type="ECO:0000259" key="8">
    <source>
        <dbReference type="PROSITE" id="PS50090"/>
    </source>
</evidence>
<evidence type="ECO:0000256" key="3">
    <source>
        <dbReference type="ARBA" id="ARBA00022729"/>
    </source>
</evidence>
<keyword evidence="2 7" id="KW-0812">Transmembrane</keyword>
<dbReference type="SMART" id="SM00717">
    <property type="entry name" value="SANT"/>
    <property type="match status" value="2"/>
</dbReference>
<dbReference type="InterPro" id="IPR009057">
    <property type="entry name" value="Homeodomain-like_sf"/>
</dbReference>
<dbReference type="InterPro" id="IPR052606">
    <property type="entry name" value="DnaJ_domain_protein"/>
</dbReference>
<dbReference type="AlphaFoldDB" id="A0AAW1KH04"/>
<feature type="transmembrane region" description="Helical" evidence="7">
    <location>
        <begin position="110"/>
        <end position="133"/>
    </location>
</feature>
<keyword evidence="4 7" id="KW-1133">Transmembrane helix</keyword>
<keyword evidence="9" id="KW-0238">DNA-binding</keyword>
<proteinExistence type="predicted"/>
<feature type="transmembrane region" description="Helical" evidence="7">
    <location>
        <begin position="12"/>
        <end position="37"/>
    </location>
</feature>
<keyword evidence="3" id="KW-0732">Signal</keyword>
<evidence type="ECO:0000256" key="2">
    <source>
        <dbReference type="ARBA" id="ARBA00022692"/>
    </source>
</evidence>
<dbReference type="GO" id="GO:0003677">
    <property type="term" value="F:DNA binding"/>
    <property type="evidence" value="ECO:0007669"/>
    <property type="project" value="UniProtKB-KW"/>
</dbReference>
<dbReference type="PROSITE" id="PS50090">
    <property type="entry name" value="MYB_LIKE"/>
    <property type="match status" value="1"/>
</dbReference>
<evidence type="ECO:0000256" key="7">
    <source>
        <dbReference type="SAM" id="Phobius"/>
    </source>
</evidence>
<dbReference type="Pfam" id="PF23082">
    <property type="entry name" value="Myb_DNA-binding_2"/>
    <property type="match status" value="1"/>
</dbReference>
<name>A0AAW1KH04_POPJA</name>
<organism evidence="9 10">
    <name type="scientific">Popillia japonica</name>
    <name type="common">Japanese beetle</name>
    <dbReference type="NCBI Taxonomy" id="7064"/>
    <lineage>
        <taxon>Eukaryota</taxon>
        <taxon>Metazoa</taxon>
        <taxon>Ecdysozoa</taxon>
        <taxon>Arthropoda</taxon>
        <taxon>Hexapoda</taxon>
        <taxon>Insecta</taxon>
        <taxon>Pterygota</taxon>
        <taxon>Neoptera</taxon>
        <taxon>Endopterygota</taxon>
        <taxon>Coleoptera</taxon>
        <taxon>Polyphaga</taxon>
        <taxon>Scarabaeiformia</taxon>
        <taxon>Scarabaeidae</taxon>
        <taxon>Rutelinae</taxon>
        <taxon>Popillia</taxon>
    </lineage>
</organism>
<dbReference type="SUPFAM" id="SSF46565">
    <property type="entry name" value="Chaperone J-domain"/>
    <property type="match status" value="1"/>
</dbReference>
<evidence type="ECO:0000256" key="1">
    <source>
        <dbReference type="ARBA" id="ARBA00004123"/>
    </source>
</evidence>
<feature type="domain" description="Myb-like" evidence="8">
    <location>
        <begin position="329"/>
        <end position="380"/>
    </location>
</feature>
<accession>A0AAW1KH04</accession>
<dbReference type="InterPro" id="IPR036869">
    <property type="entry name" value="J_dom_sf"/>
</dbReference>
<feature type="transmembrane region" description="Helical" evidence="7">
    <location>
        <begin position="168"/>
        <end position="188"/>
    </location>
</feature>
<dbReference type="SUPFAM" id="SSF46689">
    <property type="entry name" value="Homeodomain-like"/>
    <property type="match status" value="2"/>
</dbReference>
<gene>
    <name evidence="9" type="ORF">QE152_g23463</name>
</gene>
<dbReference type="EMBL" id="JASPKY010000234">
    <property type="protein sequence ID" value="KAK9717955.1"/>
    <property type="molecule type" value="Genomic_DNA"/>
</dbReference>
<evidence type="ECO:0000256" key="6">
    <source>
        <dbReference type="ARBA" id="ARBA00037847"/>
    </source>
</evidence>